<evidence type="ECO:0000313" key="4">
    <source>
        <dbReference type="Proteomes" id="UP000183920"/>
    </source>
</evidence>
<organism evidence="3 4">
    <name type="scientific">Proteus penneri</name>
    <dbReference type="NCBI Taxonomy" id="102862"/>
    <lineage>
        <taxon>Bacteria</taxon>
        <taxon>Pseudomonadati</taxon>
        <taxon>Pseudomonadota</taxon>
        <taxon>Gammaproteobacteria</taxon>
        <taxon>Enterobacterales</taxon>
        <taxon>Morganellaceae</taxon>
        <taxon>Proteus</taxon>
    </lineage>
</organism>
<name>A0A0G4Q9X1_9GAMM</name>
<accession>A0A0G4Q9X1</accession>
<sequence precursor="true">MKVKALSAVISLILTAPLCANAQTDISAIEARLNVLEQRATAAEARAAAAEQKAARLEQLINSNSLSQEKKASNNVTNVNMEQRVALLEKQSDEAQAKVDITQTQLNEIQQKQSTQLASTKSKDGTGFFSTNTNWGDLKLYGDVEYNIDAASKKGQLTSMRMMPGNQKDFDDNEKWSLNGRILIGVDGERELKNGNYAGFRVQPMADMTGKMNLDDAVFYFGQRDKWQYKIGRYEAYDMFPLNQDTFVEYSGNTANDLYGDGFGYIYMMKEGRGRSSDGGSMMVNTYYNDWYFELNALVEDGTSVFKDGEYHGRKLDNRKNVIYMRPVVAWQKDNFTIAGAIDANVISKAYGYDDENGKFQDQSRRTGYGLTVKWDTLADDPINGIVANLSAAYLDAKDENDFSIGSNVLWRKFQLGYIYAHNDIKAYYQKSGNGSGQNDTYLTLNPGKYNINTVFASYELPNILDMDNFKTYLGAYYSHIDGKDDINVHSSDKDRYGARVRFKYLF</sequence>
<evidence type="ECO:0000256" key="1">
    <source>
        <dbReference type="SAM" id="Coils"/>
    </source>
</evidence>
<dbReference type="EMBL" id="CVRY01000004">
    <property type="protein sequence ID" value="CRL62645.1"/>
    <property type="molecule type" value="Genomic_DNA"/>
</dbReference>
<dbReference type="SUPFAM" id="SSF56935">
    <property type="entry name" value="Porins"/>
    <property type="match status" value="1"/>
</dbReference>
<evidence type="ECO:0000313" key="3">
    <source>
        <dbReference type="EMBL" id="CRL62645.1"/>
    </source>
</evidence>
<feature type="chain" id="PRO_5005196216" evidence="2">
    <location>
        <begin position="23"/>
        <end position="507"/>
    </location>
</feature>
<reference evidence="4" key="1">
    <citation type="submission" date="2015-06" db="EMBL/GenBank/DDBJ databases">
        <authorList>
            <person name="Urmite Genomes"/>
        </authorList>
    </citation>
    <scope>NUCLEOTIDE SEQUENCE [LARGE SCALE GENOMIC DNA]</scope>
    <source>
        <strain evidence="4">CSUR P1867</strain>
    </source>
</reference>
<feature type="coiled-coil region" evidence="1">
    <location>
        <begin position="19"/>
        <end position="112"/>
    </location>
</feature>
<gene>
    <name evidence="3" type="primary">scrY</name>
    <name evidence="3" type="ORF">BN1804_02064</name>
</gene>
<proteinExistence type="predicted"/>
<feature type="signal peptide" evidence="2">
    <location>
        <begin position="1"/>
        <end position="22"/>
    </location>
</feature>
<dbReference type="Proteomes" id="UP000183920">
    <property type="component" value="Unassembled WGS sequence"/>
</dbReference>
<dbReference type="AlphaFoldDB" id="A0A0G4Q9X1"/>
<evidence type="ECO:0000256" key="2">
    <source>
        <dbReference type="SAM" id="SignalP"/>
    </source>
</evidence>
<dbReference type="InterPro" id="IPR016963">
    <property type="entry name" value="Glycoporin_RafY"/>
</dbReference>
<protein>
    <submittedName>
        <fullName evidence="3">Sucrose porin</fullName>
    </submittedName>
</protein>
<keyword evidence="2" id="KW-0732">Signal</keyword>
<dbReference type="Pfam" id="PF16966">
    <property type="entry name" value="Porin_8"/>
    <property type="match status" value="1"/>
</dbReference>
<keyword evidence="1" id="KW-0175">Coiled coil</keyword>
<dbReference type="RefSeq" id="WP_072063976.1">
    <property type="nucleotide sequence ID" value="NZ_CVRY01000004.1"/>
</dbReference>